<evidence type="ECO:0000259" key="5">
    <source>
        <dbReference type="PROSITE" id="PS50002"/>
    </source>
</evidence>
<reference evidence="6" key="1">
    <citation type="submission" date="2021-11" db="EMBL/GenBank/DDBJ databases">
        <authorList>
            <consortium name="Genoscope - CEA"/>
            <person name="William W."/>
        </authorList>
    </citation>
    <scope>NUCLEOTIDE SEQUENCE</scope>
</reference>
<sequence>MASQVNECEGCTGSRRRGGGSHAAAAFRSRPGAACTRLRRRECTAAASCPGRALMLSRQSAALTPAALPRAARGRLRRSTRDARVCRSALVAPEPTLHAAEALQDNCARATALMAWVPAPVNSPWRGHVYQRDAEEEARLDDKLSAAKAAAEARAARPLTETENYWRKREEPGTGDLCRARAVRAFEAVERVELGLTAGDRVLVVQQELLPGAGWIFATRGDDCGYVPRNYLAEEEASIAETVLVKEHVLTIDSDAQLALSPMDWANRGRAIPCTWFFAHALPPQKLVDALRDALRAFPHFAARYTRDGSGLEPGGAVRVEVRQSTTPFAEAYVHTTSKKVIRRTAHEAYVPSKAGMDPDDGLAATPLLRIRITLFDNGTAVGVLVQHAITDIEGIVAFMRAWSRCARGGDISPRQDRWAPASTIEEEAPERWAPSEKPPEFVGVAQKIRTEDCCVLPLPASTLAALKAAAGESSEPYASTDDVLTARVWRALVVCRLAQLGLPISKAGTTCCLRAANVRQVLGLSKDYAGNATTDICTELPAKELLGARVGAVAGKLRADLLATRTPDRVQARGAFFRGAQKMRQRIRKRFDENSLTFIMSSWSAEWDAVDFGSGPPVALDHGAIAPVVCVFVRRPRGDGVNVYVSLPRHLLGTFSECVFVNETASVLVEE</sequence>
<evidence type="ECO:0000256" key="3">
    <source>
        <dbReference type="PROSITE-ProRule" id="PRU00192"/>
    </source>
</evidence>
<dbReference type="CDD" id="cd00174">
    <property type="entry name" value="SH3"/>
    <property type="match status" value="1"/>
</dbReference>
<dbReference type="OrthoDB" id="671439at2759"/>
<dbReference type="InterPro" id="IPR001452">
    <property type="entry name" value="SH3_domain"/>
</dbReference>
<dbReference type="SUPFAM" id="SSF50044">
    <property type="entry name" value="SH3-domain"/>
    <property type="match status" value="1"/>
</dbReference>
<evidence type="ECO:0000256" key="4">
    <source>
        <dbReference type="SAM" id="MobiDB-lite"/>
    </source>
</evidence>
<dbReference type="Proteomes" id="UP000789595">
    <property type="component" value="Unassembled WGS sequence"/>
</dbReference>
<keyword evidence="7" id="KW-1185">Reference proteome</keyword>
<accession>A0A8J2WMP0</accession>
<evidence type="ECO:0000313" key="7">
    <source>
        <dbReference type="Proteomes" id="UP000789595"/>
    </source>
</evidence>
<dbReference type="Gene3D" id="2.30.30.40">
    <property type="entry name" value="SH3 Domains"/>
    <property type="match status" value="1"/>
</dbReference>
<dbReference type="SMART" id="SM00326">
    <property type="entry name" value="SH3"/>
    <property type="match status" value="1"/>
</dbReference>
<protein>
    <recommendedName>
        <fullName evidence="5">SH3 domain-containing protein</fullName>
    </recommendedName>
</protein>
<evidence type="ECO:0000256" key="1">
    <source>
        <dbReference type="ARBA" id="ARBA00022443"/>
    </source>
</evidence>
<dbReference type="EMBL" id="CAKKNE010000004">
    <property type="protein sequence ID" value="CAH0373335.1"/>
    <property type="molecule type" value="Genomic_DNA"/>
</dbReference>
<proteinExistence type="predicted"/>
<dbReference type="InterPro" id="IPR051283">
    <property type="entry name" value="Sec_Metabolite_Acyltrans"/>
</dbReference>
<dbReference type="AlphaFoldDB" id="A0A8J2WMP0"/>
<dbReference type="PANTHER" id="PTHR31896:SF64">
    <property type="entry name" value="TRICHOTHECENE 3-O-ACETYLTRANSFERASE"/>
    <property type="match status" value="1"/>
</dbReference>
<dbReference type="InterPro" id="IPR036028">
    <property type="entry name" value="SH3-like_dom_sf"/>
</dbReference>
<feature type="domain" description="SH3" evidence="5">
    <location>
        <begin position="175"/>
        <end position="237"/>
    </location>
</feature>
<keyword evidence="1 3" id="KW-0728">SH3 domain</keyword>
<comment type="caution">
    <text evidence="6">The sequence shown here is derived from an EMBL/GenBank/DDBJ whole genome shotgun (WGS) entry which is preliminary data.</text>
</comment>
<dbReference type="InterPro" id="IPR023213">
    <property type="entry name" value="CAT-like_dom_sf"/>
</dbReference>
<dbReference type="Gene3D" id="3.30.559.10">
    <property type="entry name" value="Chloramphenicol acetyltransferase-like domain"/>
    <property type="match status" value="2"/>
</dbReference>
<evidence type="ECO:0000313" key="6">
    <source>
        <dbReference type="EMBL" id="CAH0373335.1"/>
    </source>
</evidence>
<name>A0A8J2WMP0_9STRA</name>
<gene>
    <name evidence="6" type="ORF">PECAL_4P05250</name>
</gene>
<evidence type="ECO:0000256" key="2">
    <source>
        <dbReference type="ARBA" id="ARBA00022679"/>
    </source>
</evidence>
<feature type="region of interest" description="Disordered" evidence="4">
    <location>
        <begin position="1"/>
        <end position="25"/>
    </location>
</feature>
<organism evidence="6 7">
    <name type="scientific">Pelagomonas calceolata</name>
    <dbReference type="NCBI Taxonomy" id="35677"/>
    <lineage>
        <taxon>Eukaryota</taxon>
        <taxon>Sar</taxon>
        <taxon>Stramenopiles</taxon>
        <taxon>Ochrophyta</taxon>
        <taxon>Pelagophyceae</taxon>
        <taxon>Pelagomonadales</taxon>
        <taxon>Pelagomonadaceae</taxon>
        <taxon>Pelagomonas</taxon>
    </lineage>
</organism>
<dbReference type="Pfam" id="PF02458">
    <property type="entry name" value="Transferase"/>
    <property type="match status" value="1"/>
</dbReference>
<dbReference type="PANTHER" id="PTHR31896">
    <property type="entry name" value="FAMILY REGULATORY PROTEIN, PUTATIVE (AFU_ORTHOLOGUE AFUA_3G14730)-RELATED"/>
    <property type="match status" value="1"/>
</dbReference>
<keyword evidence="2" id="KW-0808">Transferase</keyword>
<dbReference type="GO" id="GO:0016740">
    <property type="term" value="F:transferase activity"/>
    <property type="evidence" value="ECO:0007669"/>
    <property type="project" value="UniProtKB-KW"/>
</dbReference>
<dbReference type="PROSITE" id="PS50002">
    <property type="entry name" value="SH3"/>
    <property type="match status" value="1"/>
</dbReference>